<keyword evidence="1" id="KW-0863">Zinc-finger</keyword>
<dbReference type="RefSeq" id="WP_168674319.1">
    <property type="nucleotide sequence ID" value="NZ_JAAVTK010000010.1"/>
</dbReference>
<accession>A0ABX1HKD1</accession>
<proteinExistence type="predicted"/>
<keyword evidence="1" id="KW-0479">Metal-binding</keyword>
<feature type="domain" description="SWIM-type" evidence="2">
    <location>
        <begin position="48"/>
        <end position="84"/>
    </location>
</feature>
<name>A0ABX1HKD1_9BACT</name>
<dbReference type="InterPro" id="IPR007527">
    <property type="entry name" value="Znf_SWIM"/>
</dbReference>
<keyword evidence="1" id="KW-0862">Zinc</keyword>
<comment type="caution">
    <text evidence="3">The sequence shown here is derived from an EMBL/GenBank/DDBJ whole genome shotgun (WGS) entry which is preliminary data.</text>
</comment>
<keyword evidence="4" id="KW-1185">Reference proteome</keyword>
<dbReference type="EMBL" id="JAAVTK010000010">
    <property type="protein sequence ID" value="NKI90733.1"/>
    <property type="molecule type" value="Genomic_DNA"/>
</dbReference>
<evidence type="ECO:0000313" key="4">
    <source>
        <dbReference type="Proteomes" id="UP000717634"/>
    </source>
</evidence>
<evidence type="ECO:0000259" key="2">
    <source>
        <dbReference type="PROSITE" id="PS50966"/>
    </source>
</evidence>
<dbReference type="PROSITE" id="PS50966">
    <property type="entry name" value="ZF_SWIM"/>
    <property type="match status" value="1"/>
</dbReference>
<dbReference type="Proteomes" id="UP000717634">
    <property type="component" value="Unassembled WGS sequence"/>
</dbReference>
<reference evidence="3 4" key="1">
    <citation type="submission" date="2020-03" db="EMBL/GenBank/DDBJ databases">
        <title>Genomic Encyclopedia of Type Strains, Phase IV (KMG-V): Genome sequencing to study the core and pangenomes of soil and plant-associated prokaryotes.</title>
        <authorList>
            <person name="Whitman W."/>
        </authorList>
    </citation>
    <scope>NUCLEOTIDE SEQUENCE [LARGE SCALE GENOMIC DNA]</scope>
    <source>
        <strain evidence="3 4">1B</strain>
    </source>
</reference>
<organism evidence="3 4">
    <name type="scientific">Hymenobacter artigasi</name>
    <dbReference type="NCBI Taxonomy" id="2719616"/>
    <lineage>
        <taxon>Bacteria</taxon>
        <taxon>Pseudomonadati</taxon>
        <taxon>Bacteroidota</taxon>
        <taxon>Cytophagia</taxon>
        <taxon>Cytophagales</taxon>
        <taxon>Hymenobacteraceae</taxon>
        <taxon>Hymenobacter</taxon>
    </lineage>
</organism>
<gene>
    <name evidence="3" type="ORF">HBN54_003340</name>
</gene>
<evidence type="ECO:0000313" key="3">
    <source>
        <dbReference type="EMBL" id="NKI90733.1"/>
    </source>
</evidence>
<evidence type="ECO:0000256" key="1">
    <source>
        <dbReference type="PROSITE-ProRule" id="PRU00325"/>
    </source>
</evidence>
<protein>
    <recommendedName>
        <fullName evidence="2">SWIM-type domain-containing protein</fullName>
    </recommendedName>
</protein>
<sequence>MFTRQSLRQLANATSYSRGQSYYNNGSVTKLRREGDTFHAVVQGSRSYRVALRLAPAGPECTCTCPYDWDGICKHNVALGLAVLDGHQATDLQPAPPALAPAAASQLTTELKAAWAERKKGDKLRFLKQALAKSDDLARQFLGYGRQPVATSDEDLLADLPARLTETLETLEFDEELWENSESYYEDDEGEGLQEAADELLRETLAPFVAELLRVARAGQLTTALRYWTTANAAIYQLDEPASDDYGTFGHYGTDVLRHWHDDLATAGWPQVLLAAVLPPAELKAALKWLSQHLANPTDTWAGFEDSWRPLLLALAADPTAAPLLNEALAKAQLSPDTRAHLRLQLARTLPNDAAWAQAAETLLPTDPAVAQQLLHFYLTQTDRPQLLRAATTAFTTWPDRFGGFVLGTFTAAQAPDLFRAALRYRALANSSREDFTRLRPLLTPAAIQAFVREAVAAAQKRRDSVAFAAELLATETDTAALREFVLGLEWLFISPAQEMEAALALLAAADPTALMVALETRSRAYLNGHAGAKRGGPLYGAIGRWLALAHAAGPRLVEPALRLAQELREEFPTLHMLKDALRQHKLLPDKAVVAKEPAKRGRKPNPK</sequence>